<gene>
    <name evidence="3" type="ORF">BKA67DRAFT_204926</name>
</gene>
<dbReference type="Proteomes" id="UP000758603">
    <property type="component" value="Unassembled WGS sequence"/>
</dbReference>
<name>A0A9P8UTG0_9PEZI</name>
<dbReference type="InterPro" id="IPR010839">
    <property type="entry name" value="AtuA_N"/>
</dbReference>
<feature type="domain" description="DUF4387" evidence="2">
    <location>
        <begin position="545"/>
        <end position="647"/>
    </location>
</feature>
<feature type="domain" description="Acyclic terpene utilisation N-terminal" evidence="1">
    <location>
        <begin position="163"/>
        <end position="404"/>
    </location>
</feature>
<dbReference type="OrthoDB" id="5863171at2759"/>
<comment type="caution">
    <text evidence="3">The sequence shown here is derived from an EMBL/GenBank/DDBJ whole genome shotgun (WGS) entry which is preliminary data.</text>
</comment>
<protein>
    <recommendedName>
        <fullName evidence="5">Caib baif family enzyme</fullName>
    </recommendedName>
</protein>
<keyword evidence="4" id="KW-1185">Reference proteome</keyword>
<dbReference type="GeneID" id="70124343"/>
<organism evidence="3 4">
    <name type="scientific">Truncatella angustata</name>
    <dbReference type="NCBI Taxonomy" id="152316"/>
    <lineage>
        <taxon>Eukaryota</taxon>
        <taxon>Fungi</taxon>
        <taxon>Dikarya</taxon>
        <taxon>Ascomycota</taxon>
        <taxon>Pezizomycotina</taxon>
        <taxon>Sordariomycetes</taxon>
        <taxon>Xylariomycetidae</taxon>
        <taxon>Amphisphaeriales</taxon>
        <taxon>Sporocadaceae</taxon>
        <taxon>Truncatella</taxon>
    </lineage>
</organism>
<reference evidence="3" key="1">
    <citation type="journal article" date="2021" name="Nat. Commun.">
        <title>Genetic determinants of endophytism in the Arabidopsis root mycobiome.</title>
        <authorList>
            <person name="Mesny F."/>
            <person name="Miyauchi S."/>
            <person name="Thiergart T."/>
            <person name="Pickel B."/>
            <person name="Atanasova L."/>
            <person name="Karlsson M."/>
            <person name="Huettel B."/>
            <person name="Barry K.W."/>
            <person name="Haridas S."/>
            <person name="Chen C."/>
            <person name="Bauer D."/>
            <person name="Andreopoulos W."/>
            <person name="Pangilinan J."/>
            <person name="LaButti K."/>
            <person name="Riley R."/>
            <person name="Lipzen A."/>
            <person name="Clum A."/>
            <person name="Drula E."/>
            <person name="Henrissat B."/>
            <person name="Kohler A."/>
            <person name="Grigoriev I.V."/>
            <person name="Martin F.M."/>
            <person name="Hacquard S."/>
        </authorList>
    </citation>
    <scope>NUCLEOTIDE SEQUENCE</scope>
    <source>
        <strain evidence="3">MPI-SDFR-AT-0073</strain>
    </source>
</reference>
<dbReference type="RefSeq" id="XP_045962267.1">
    <property type="nucleotide sequence ID" value="XM_046095450.1"/>
</dbReference>
<sequence>MPSLVGRADDSPTPLCHIVTPVGMLGYGFDEDQSISAISRLVSTGIPTAIILDSGSTDSGPDKLALGGMSCPRTSYARDLAKLIGLVMRFQVPLIFSSAGGDGSDDHVKEMLDIIAEIVNRDEYSDTQFKTIAIFSGVDKAVVKSRLREGAITGCGKFVPQLTEEAIDQSARIVAQLGPEPFIDAMIANPDFDIIVGGRAYDPSPYIAFAAFHAQTHLKDASQEKKEQLFGAYTHMGKIMECGGQCAKPKSAGAISTIYSNGEFDVSPLDPEAACTPLSVAAHTLYEKSRPDILHGPGGYMDLTKSGYSQLSDGRSIRVSGSSFHFSRDEGLPYTWKLEAARVIGYRTIFIGSIKDPIMIAQLDTILSRIKEYVASQHTRDSGLWNLDFHVHGRDTEEIFLVGESLANSQRLATSVASTARVATIHGSYPGQKATSGNFAFGIGGKLEIEMGSCSEFSIYHLMNLENGEERLHRTSTLVSGNENGVSGEKLGIRHNVSTIGHSKSASTTKAVQASRLNSRSFERLPVSKSDVAVLYKPPPNPSKLGDLAAVLRSKNSGPYEVTFDIMFGSADVYSAVKESGMLSLGALASAFGLPEEQVVWCGFFEPALAFKVTVPRIRNGQTVPAGGFMENDVHGSQQYLPLSNMELPTGLLSKLRCA</sequence>
<evidence type="ECO:0000313" key="4">
    <source>
        <dbReference type="Proteomes" id="UP000758603"/>
    </source>
</evidence>
<proteinExistence type="predicted"/>
<dbReference type="InterPro" id="IPR025496">
    <property type="entry name" value="DUF4387"/>
</dbReference>
<evidence type="ECO:0000259" key="1">
    <source>
        <dbReference type="Pfam" id="PF07287"/>
    </source>
</evidence>
<dbReference type="EMBL" id="JAGPXC010000002">
    <property type="protein sequence ID" value="KAH6658033.1"/>
    <property type="molecule type" value="Genomic_DNA"/>
</dbReference>
<dbReference type="Pfam" id="PF14330">
    <property type="entry name" value="DUF4387"/>
    <property type="match status" value="1"/>
</dbReference>
<accession>A0A9P8UTG0</accession>
<dbReference type="AlphaFoldDB" id="A0A9P8UTG0"/>
<evidence type="ECO:0008006" key="5">
    <source>
        <dbReference type="Google" id="ProtNLM"/>
    </source>
</evidence>
<dbReference type="Pfam" id="PF07287">
    <property type="entry name" value="AtuA"/>
    <property type="match status" value="1"/>
</dbReference>
<evidence type="ECO:0000259" key="2">
    <source>
        <dbReference type="Pfam" id="PF14330"/>
    </source>
</evidence>
<evidence type="ECO:0000313" key="3">
    <source>
        <dbReference type="EMBL" id="KAH6658033.1"/>
    </source>
</evidence>